<sequence length="42" mass="4897">APARLRVPHPHRQRALRPPHQPHPRHLPPKVCKSLSVPLVYR</sequence>
<reference evidence="2" key="2">
    <citation type="submission" date="2020-03" db="EMBL/GenBank/DDBJ databases">
        <title>The second near-complete assembly of the hexaploid bread wheat (Triticum aestivum) genome.</title>
        <authorList>
            <person name="Zimin A.V."/>
            <person name="Puiu D."/>
            <person name="Shumante A."/>
            <person name="Alonge M."/>
            <person name="Salzberg S.L."/>
        </authorList>
    </citation>
    <scope>NUCLEOTIDE SEQUENCE</scope>
    <source>
        <tissue evidence="2">Leaf</tissue>
    </source>
</reference>
<accession>A0A9R1G2J1</accession>
<dbReference type="Proteomes" id="UP000815260">
    <property type="component" value="Chromosome 3D"/>
</dbReference>
<proteinExistence type="predicted"/>
<name>A0A9R1G2J1_WHEAT</name>
<dbReference type="EMBL" id="CM022219">
    <property type="protein sequence ID" value="KAF7039738.1"/>
    <property type="molecule type" value="Genomic_DNA"/>
</dbReference>
<feature type="non-terminal residue" evidence="2">
    <location>
        <position position="1"/>
    </location>
</feature>
<comment type="caution">
    <text evidence="2">The sequence shown here is derived from an EMBL/GenBank/DDBJ whole genome shotgun (WGS) entry which is preliminary data.</text>
</comment>
<gene>
    <name evidence="2" type="ORF">CFC21_049688</name>
</gene>
<organism evidence="2">
    <name type="scientific">Triticum aestivum</name>
    <name type="common">Wheat</name>
    <dbReference type="NCBI Taxonomy" id="4565"/>
    <lineage>
        <taxon>Eukaryota</taxon>
        <taxon>Viridiplantae</taxon>
        <taxon>Streptophyta</taxon>
        <taxon>Embryophyta</taxon>
        <taxon>Tracheophyta</taxon>
        <taxon>Spermatophyta</taxon>
        <taxon>Magnoliopsida</taxon>
        <taxon>Liliopsida</taxon>
        <taxon>Poales</taxon>
        <taxon>Poaceae</taxon>
        <taxon>BOP clade</taxon>
        <taxon>Pooideae</taxon>
        <taxon>Triticodae</taxon>
        <taxon>Triticeae</taxon>
        <taxon>Triticinae</taxon>
        <taxon>Triticum</taxon>
    </lineage>
</organism>
<feature type="region of interest" description="Disordered" evidence="1">
    <location>
        <begin position="1"/>
        <end position="42"/>
    </location>
</feature>
<protein>
    <submittedName>
        <fullName evidence="2">Uncharacterized protein</fullName>
    </submittedName>
</protein>
<feature type="non-terminal residue" evidence="2">
    <location>
        <position position="42"/>
    </location>
</feature>
<evidence type="ECO:0000313" key="2">
    <source>
        <dbReference type="EMBL" id="KAF7039738.1"/>
    </source>
</evidence>
<evidence type="ECO:0000256" key="1">
    <source>
        <dbReference type="SAM" id="MobiDB-lite"/>
    </source>
</evidence>
<dbReference type="AlphaFoldDB" id="A0A9R1G2J1"/>
<reference evidence="2" key="1">
    <citation type="journal article" date="2017" name="Gigascience">
        <title>The first near-complete assembly of the hexaploid bread wheat genome, Triticum aestivum.</title>
        <authorList>
            <person name="Zimin A.V."/>
            <person name="Puiu D."/>
            <person name="Hall R."/>
            <person name="Kingan S."/>
            <person name="Clavijo B.J."/>
            <person name="Salzberg S.L."/>
        </authorList>
    </citation>
    <scope>NUCLEOTIDE SEQUENCE</scope>
    <source>
        <tissue evidence="2">Leaf</tissue>
    </source>
</reference>
<feature type="compositionally biased region" description="Basic residues" evidence="1">
    <location>
        <begin position="1"/>
        <end position="28"/>
    </location>
</feature>